<name>A0ABX3FIE8_9VIBR</name>
<comment type="caution">
    <text evidence="1">The sequence shown here is derived from an EMBL/GenBank/DDBJ whole genome shotgun (WGS) entry which is preliminary data.</text>
</comment>
<evidence type="ECO:0000313" key="2">
    <source>
        <dbReference type="Proteomes" id="UP000186039"/>
    </source>
</evidence>
<protein>
    <recommendedName>
        <fullName evidence="3">Glycosyltransferase subfamily 4-like N-terminal domain-containing protein</fullName>
    </recommendedName>
</protein>
<dbReference type="Gene3D" id="3.40.50.2000">
    <property type="entry name" value="Glycogen Phosphorylase B"/>
    <property type="match status" value="2"/>
</dbReference>
<dbReference type="EMBL" id="MJMH01000144">
    <property type="protein sequence ID" value="OLQ93878.1"/>
    <property type="molecule type" value="Genomic_DNA"/>
</dbReference>
<dbReference type="RefSeq" id="WP_075714605.1">
    <property type="nucleotide sequence ID" value="NZ_MJMH01000144.1"/>
</dbReference>
<organism evidence="1 2">
    <name type="scientific">Vibrio panuliri</name>
    <dbReference type="NCBI Taxonomy" id="1381081"/>
    <lineage>
        <taxon>Bacteria</taxon>
        <taxon>Pseudomonadati</taxon>
        <taxon>Pseudomonadota</taxon>
        <taxon>Gammaproteobacteria</taxon>
        <taxon>Vibrionales</taxon>
        <taxon>Vibrionaceae</taxon>
        <taxon>Vibrio</taxon>
    </lineage>
</organism>
<accession>A0ABX3FIE8</accession>
<dbReference type="Proteomes" id="UP000186039">
    <property type="component" value="Unassembled WGS sequence"/>
</dbReference>
<proteinExistence type="predicted"/>
<dbReference type="PANTHER" id="PTHR12526:SF630">
    <property type="entry name" value="GLYCOSYLTRANSFERASE"/>
    <property type="match status" value="1"/>
</dbReference>
<dbReference type="Pfam" id="PF13692">
    <property type="entry name" value="Glyco_trans_1_4"/>
    <property type="match status" value="1"/>
</dbReference>
<sequence>MKIIYILDFLPFDHELNGLSKIYYNLIKNASLEHDVDIIIFTNDEVDNNKSFYNVNNIFYETNQNSALKRNLNRLKGDVFNAISLSDVKKINEKYNLSDYDIIHTAHLFFSKIAKLHPNVVVGATDASSLAMTHNGNPRRYLRKLYFRAIEAKLSRQDVWIHTVTERDRAGFDTDKSFVITNGVDSDIYKPLVCAERIPNSFVFHGNLDYKPNQEAIVYMSGVLKKESPSATLYVVGRGEPGVCLTLDNVEVVGEVSDIAQELCKYEKYLILMTSGTGVKNKLLEALSCGCNVIANELAINGIEPVAQLREVIQIYDGTNEISSTSSNISKKSSRGYIEKYHGWKLFTEQFYSIYEKIISASK</sequence>
<keyword evidence="2" id="KW-1185">Reference proteome</keyword>
<gene>
    <name evidence="1" type="ORF">BIY20_08025</name>
</gene>
<evidence type="ECO:0008006" key="3">
    <source>
        <dbReference type="Google" id="ProtNLM"/>
    </source>
</evidence>
<dbReference type="SUPFAM" id="SSF53756">
    <property type="entry name" value="UDP-Glycosyltransferase/glycogen phosphorylase"/>
    <property type="match status" value="1"/>
</dbReference>
<evidence type="ECO:0000313" key="1">
    <source>
        <dbReference type="EMBL" id="OLQ93878.1"/>
    </source>
</evidence>
<reference evidence="1 2" key="1">
    <citation type="submission" date="2016-09" db="EMBL/GenBank/DDBJ databases">
        <title>Genomic Taxonomy of the Vibrionaceae.</title>
        <authorList>
            <person name="Gonzalez-Castillo A."/>
            <person name="Gomez-Gil B."/>
            <person name="Enciso-Ibarra K."/>
        </authorList>
    </citation>
    <scope>NUCLEOTIDE SEQUENCE [LARGE SCALE GENOMIC DNA]</scope>
    <source>
        <strain evidence="1 2">CAIM 1902</strain>
    </source>
</reference>
<dbReference type="PANTHER" id="PTHR12526">
    <property type="entry name" value="GLYCOSYLTRANSFERASE"/>
    <property type="match status" value="1"/>
</dbReference>